<evidence type="ECO:0000313" key="3">
    <source>
        <dbReference type="Proteomes" id="UP000613580"/>
    </source>
</evidence>
<accession>A0A8H6T5H4</accession>
<reference evidence="2" key="1">
    <citation type="submission" date="2020-05" db="EMBL/GenBank/DDBJ databases">
        <title>Mycena genomes resolve the evolution of fungal bioluminescence.</title>
        <authorList>
            <person name="Tsai I.J."/>
        </authorList>
    </citation>
    <scope>NUCLEOTIDE SEQUENCE</scope>
    <source>
        <strain evidence="2">110903Hualien_Pintung</strain>
    </source>
</reference>
<evidence type="ECO:0000256" key="1">
    <source>
        <dbReference type="SAM" id="MobiDB-lite"/>
    </source>
</evidence>
<dbReference type="Proteomes" id="UP000613580">
    <property type="component" value="Unassembled WGS sequence"/>
</dbReference>
<protein>
    <submittedName>
        <fullName evidence="2">Uncharacterized protein</fullName>
    </submittedName>
</protein>
<dbReference type="AlphaFoldDB" id="A0A8H6T5H4"/>
<comment type="caution">
    <text evidence="2">The sequence shown here is derived from an EMBL/GenBank/DDBJ whole genome shotgun (WGS) entry which is preliminary data.</text>
</comment>
<sequence>MSVSTSKVTALLDEWRVHWDDVPKPAALETVRSLPFIGLQMYQEEVGETEENVPMDDCAESLLSMNLGESSAEIDKAPVASQDTMTIDRTPYSRDTPPPIPEIPSTPSARDTQKNVARDPQSDGPSDKAPVASLDSPVPASTCVTERTTQWTVSEESAAAMDRCSSKCVNGSGTEGDS</sequence>
<feature type="compositionally biased region" description="Basic and acidic residues" evidence="1">
    <location>
        <begin position="111"/>
        <end position="121"/>
    </location>
</feature>
<feature type="region of interest" description="Disordered" evidence="1">
    <location>
        <begin position="70"/>
        <end position="178"/>
    </location>
</feature>
<feature type="compositionally biased region" description="Polar residues" evidence="1">
    <location>
        <begin position="142"/>
        <end position="155"/>
    </location>
</feature>
<keyword evidence="3" id="KW-1185">Reference proteome</keyword>
<gene>
    <name evidence="2" type="ORF">HMN09_00617700</name>
</gene>
<name>A0A8H6T5H4_MYCCL</name>
<proteinExistence type="predicted"/>
<evidence type="ECO:0000313" key="2">
    <source>
        <dbReference type="EMBL" id="KAF7310747.1"/>
    </source>
</evidence>
<organism evidence="2 3">
    <name type="scientific">Mycena chlorophos</name>
    <name type="common">Agaric fungus</name>
    <name type="synonym">Agaricus chlorophos</name>
    <dbReference type="NCBI Taxonomy" id="658473"/>
    <lineage>
        <taxon>Eukaryota</taxon>
        <taxon>Fungi</taxon>
        <taxon>Dikarya</taxon>
        <taxon>Basidiomycota</taxon>
        <taxon>Agaricomycotina</taxon>
        <taxon>Agaricomycetes</taxon>
        <taxon>Agaricomycetidae</taxon>
        <taxon>Agaricales</taxon>
        <taxon>Marasmiineae</taxon>
        <taxon>Mycenaceae</taxon>
        <taxon>Mycena</taxon>
    </lineage>
</organism>
<dbReference type="EMBL" id="JACAZE010000007">
    <property type="protein sequence ID" value="KAF7310747.1"/>
    <property type="molecule type" value="Genomic_DNA"/>
</dbReference>